<protein>
    <recommendedName>
        <fullName evidence="4">Zinc ribbon domain-containing protein</fullName>
    </recommendedName>
</protein>
<keyword evidence="1" id="KW-1133">Transmembrane helix</keyword>
<dbReference type="RefSeq" id="WP_372387847.1">
    <property type="nucleotide sequence ID" value="NZ_JBGNYA010000001.1"/>
</dbReference>
<feature type="transmembrane region" description="Helical" evidence="1">
    <location>
        <begin position="82"/>
        <end position="104"/>
    </location>
</feature>
<proteinExistence type="predicted"/>
<dbReference type="EMBL" id="JBGNYA010000001">
    <property type="protein sequence ID" value="MFA1610360.1"/>
    <property type="molecule type" value="Genomic_DNA"/>
</dbReference>
<dbReference type="Proteomes" id="UP001570511">
    <property type="component" value="Unassembled WGS sequence"/>
</dbReference>
<keyword evidence="3" id="KW-1185">Reference proteome</keyword>
<evidence type="ECO:0000313" key="2">
    <source>
        <dbReference type="EMBL" id="MFA1610360.1"/>
    </source>
</evidence>
<feature type="transmembrane region" description="Helical" evidence="1">
    <location>
        <begin position="54"/>
        <end position="76"/>
    </location>
</feature>
<evidence type="ECO:0000313" key="3">
    <source>
        <dbReference type="Proteomes" id="UP001570511"/>
    </source>
</evidence>
<evidence type="ECO:0000256" key="1">
    <source>
        <dbReference type="SAM" id="Phobius"/>
    </source>
</evidence>
<reference evidence="2 3" key="1">
    <citation type="submission" date="2024-08" db="EMBL/GenBank/DDBJ databases">
        <title>Halobellus sp. MBLA0158 whole genome sequence.</title>
        <authorList>
            <person name="Hwang C.Y."/>
            <person name="Cho E.-S."/>
            <person name="Seo M.-J."/>
        </authorList>
    </citation>
    <scope>NUCLEOTIDE SEQUENCE [LARGE SCALE GENOMIC DNA]</scope>
    <source>
        <strain evidence="2 3">MBLA0158</strain>
    </source>
</reference>
<sequence length="122" mass="12868">MSADADGGDRDGGAEATAPCDRCEMSIPVDAAQCPVCGYRPGGYSPRLLRAGEVAFAVAIFGSILIFVGGVMRLSLGVPTDILAQVAVVTPYTAGISGFFLYYLRKKRRATPTDSRIFGRDS</sequence>
<keyword evidence="1" id="KW-0472">Membrane</keyword>
<organism evidence="2 3">
    <name type="scientific">Halobellus rubicundus</name>
    <dbReference type="NCBI Taxonomy" id="2996466"/>
    <lineage>
        <taxon>Archaea</taxon>
        <taxon>Methanobacteriati</taxon>
        <taxon>Methanobacteriota</taxon>
        <taxon>Stenosarchaea group</taxon>
        <taxon>Halobacteria</taxon>
        <taxon>Halobacteriales</taxon>
        <taxon>Haloferacaceae</taxon>
        <taxon>Halobellus</taxon>
    </lineage>
</organism>
<gene>
    <name evidence="2" type="ORF">OS889_05000</name>
</gene>
<keyword evidence="1" id="KW-0812">Transmembrane</keyword>
<name>A0ABD5M8X0_9EURY</name>
<evidence type="ECO:0008006" key="4">
    <source>
        <dbReference type="Google" id="ProtNLM"/>
    </source>
</evidence>
<dbReference type="AlphaFoldDB" id="A0ABD5M8X0"/>
<comment type="caution">
    <text evidence="2">The sequence shown here is derived from an EMBL/GenBank/DDBJ whole genome shotgun (WGS) entry which is preliminary data.</text>
</comment>
<accession>A0ABD5M8X0</accession>